<proteinExistence type="inferred from homology"/>
<evidence type="ECO:0000256" key="9">
    <source>
        <dbReference type="SAM" id="Phobius"/>
    </source>
</evidence>
<evidence type="ECO:0000256" key="7">
    <source>
        <dbReference type="ARBA" id="ARBA00023033"/>
    </source>
</evidence>
<dbReference type="InterPro" id="IPR036396">
    <property type="entry name" value="Cyt_P450_sf"/>
</dbReference>
<name>A0A1Y2DG56_9PEZI</name>
<evidence type="ECO:0000256" key="6">
    <source>
        <dbReference type="ARBA" id="ARBA00023004"/>
    </source>
</evidence>
<evidence type="ECO:0000256" key="3">
    <source>
        <dbReference type="ARBA" id="ARBA00022617"/>
    </source>
</evidence>
<dbReference type="GO" id="GO:0005506">
    <property type="term" value="F:iron ion binding"/>
    <property type="evidence" value="ECO:0007669"/>
    <property type="project" value="InterPro"/>
</dbReference>
<keyword evidence="6 8" id="KW-0408">Iron</keyword>
<keyword evidence="4 8" id="KW-0479">Metal-binding</keyword>
<accession>A0A1Y2DG56</accession>
<keyword evidence="7" id="KW-0503">Monooxygenase</keyword>
<keyword evidence="9" id="KW-0812">Transmembrane</keyword>
<dbReference type="SUPFAM" id="SSF48264">
    <property type="entry name" value="Cytochrome P450"/>
    <property type="match status" value="1"/>
</dbReference>
<organism evidence="10 11">
    <name type="scientific">Pseudomassariella vexata</name>
    <dbReference type="NCBI Taxonomy" id="1141098"/>
    <lineage>
        <taxon>Eukaryota</taxon>
        <taxon>Fungi</taxon>
        <taxon>Dikarya</taxon>
        <taxon>Ascomycota</taxon>
        <taxon>Pezizomycotina</taxon>
        <taxon>Sordariomycetes</taxon>
        <taxon>Xylariomycetidae</taxon>
        <taxon>Amphisphaeriales</taxon>
        <taxon>Pseudomassariaceae</taxon>
        <taxon>Pseudomassariella</taxon>
    </lineage>
</organism>
<dbReference type="InParanoid" id="A0A1Y2DG56"/>
<dbReference type="InterPro" id="IPR002401">
    <property type="entry name" value="Cyt_P450_E_grp-I"/>
</dbReference>
<dbReference type="RefSeq" id="XP_040711131.1">
    <property type="nucleotide sequence ID" value="XM_040865402.1"/>
</dbReference>
<evidence type="ECO:0000313" key="10">
    <source>
        <dbReference type="EMBL" id="ORY58096.1"/>
    </source>
</evidence>
<dbReference type="STRING" id="1141098.A0A1Y2DG56"/>
<dbReference type="InterPro" id="IPR050121">
    <property type="entry name" value="Cytochrome_P450_monoxygenase"/>
</dbReference>
<comment type="cofactor">
    <cofactor evidence="1 8">
        <name>heme</name>
        <dbReference type="ChEBI" id="CHEBI:30413"/>
    </cofactor>
</comment>
<evidence type="ECO:0000256" key="2">
    <source>
        <dbReference type="ARBA" id="ARBA00010617"/>
    </source>
</evidence>
<dbReference type="Proteomes" id="UP000193689">
    <property type="component" value="Unassembled WGS sequence"/>
</dbReference>
<comment type="similarity">
    <text evidence="2">Belongs to the cytochrome P450 family.</text>
</comment>
<dbReference type="GeneID" id="63781614"/>
<evidence type="ECO:0000256" key="1">
    <source>
        <dbReference type="ARBA" id="ARBA00001971"/>
    </source>
</evidence>
<keyword evidence="9" id="KW-1133">Transmembrane helix</keyword>
<evidence type="ECO:0000256" key="4">
    <source>
        <dbReference type="ARBA" id="ARBA00022723"/>
    </source>
</evidence>
<evidence type="ECO:0000256" key="8">
    <source>
        <dbReference type="PIRSR" id="PIRSR602401-1"/>
    </source>
</evidence>
<keyword evidence="9" id="KW-0472">Membrane</keyword>
<dbReference type="OrthoDB" id="3934656at2759"/>
<dbReference type="GO" id="GO:0016705">
    <property type="term" value="F:oxidoreductase activity, acting on paired donors, with incorporation or reduction of molecular oxygen"/>
    <property type="evidence" value="ECO:0007669"/>
    <property type="project" value="InterPro"/>
</dbReference>
<dbReference type="AlphaFoldDB" id="A0A1Y2DG56"/>
<dbReference type="EMBL" id="MCFJ01000017">
    <property type="protein sequence ID" value="ORY58096.1"/>
    <property type="molecule type" value="Genomic_DNA"/>
</dbReference>
<dbReference type="PANTHER" id="PTHR24305:SF77">
    <property type="entry name" value="CYTOCHROME P450 MONOOXYGENASE"/>
    <property type="match status" value="1"/>
</dbReference>
<dbReference type="PRINTS" id="PR00385">
    <property type="entry name" value="P450"/>
</dbReference>
<dbReference type="GO" id="GO:0020037">
    <property type="term" value="F:heme binding"/>
    <property type="evidence" value="ECO:0007669"/>
    <property type="project" value="InterPro"/>
</dbReference>
<keyword evidence="3 8" id="KW-0349">Heme</keyword>
<dbReference type="InterPro" id="IPR001128">
    <property type="entry name" value="Cyt_P450"/>
</dbReference>
<dbReference type="Gene3D" id="1.10.630.10">
    <property type="entry name" value="Cytochrome P450"/>
    <property type="match status" value="1"/>
</dbReference>
<evidence type="ECO:0000313" key="11">
    <source>
        <dbReference type="Proteomes" id="UP000193689"/>
    </source>
</evidence>
<keyword evidence="5" id="KW-0560">Oxidoreductase</keyword>
<dbReference type="CDD" id="cd11060">
    <property type="entry name" value="CYP57A1-like"/>
    <property type="match status" value="1"/>
</dbReference>
<dbReference type="PRINTS" id="PR00463">
    <property type="entry name" value="EP450I"/>
</dbReference>
<sequence>MLPSITDIGVLNLCLLGASLFTAWYIISAVTAWHRLRSVPGPFLAKFSYLWLARTAVGGRQYQINRDLGKKYGPLVRVGPNELSTDDPEVIRMINAVRSPYGKDPWYLAARWNPYQDNLFTLIDNNAHDKFKSRTASAYSGRETEIPALEPAVDAQVLTLLNVIRNKYLFSPGNPAAKHLELSTLSCYFTMDVITKVAFGEEFGYLKSESDVYDFLEGVKNNWPFLSITVDVPWIRNFFYSPLFLKYFGPKETDEKGMGRLMRVAKQAVAKRFTEESKGERDMMGSFIRHGLTRTECEAEGLFMIIAGSDTTASAIRVTMLYVMTQPQVYRKIKDVIMQAIRDGNISHPIRYEEAGKIPYLQAIIYEGLRMRTPAPGLYLKTVPAEGEVIHGKFIPGGTAIGMNNASLQRSTKLFGSDADVFWPERFLEVDAETRLEMERNVELAFGYGRWMCAGKPVAFMELNKVFFELLREFDFQLVDPTKPWDSSSYSVFIEENMWVKVTPSISA</sequence>
<comment type="caution">
    <text evidence="10">The sequence shown here is derived from an EMBL/GenBank/DDBJ whole genome shotgun (WGS) entry which is preliminary data.</text>
</comment>
<dbReference type="Pfam" id="PF00067">
    <property type="entry name" value="p450"/>
    <property type="match status" value="1"/>
</dbReference>
<protein>
    <submittedName>
        <fullName evidence="10">Cytochrome P450</fullName>
    </submittedName>
</protein>
<feature type="binding site" description="axial binding residue" evidence="8">
    <location>
        <position position="453"/>
    </location>
    <ligand>
        <name>heme</name>
        <dbReference type="ChEBI" id="CHEBI:30413"/>
    </ligand>
    <ligandPart>
        <name>Fe</name>
        <dbReference type="ChEBI" id="CHEBI:18248"/>
    </ligandPart>
</feature>
<dbReference type="PANTHER" id="PTHR24305">
    <property type="entry name" value="CYTOCHROME P450"/>
    <property type="match status" value="1"/>
</dbReference>
<feature type="transmembrane region" description="Helical" evidence="9">
    <location>
        <begin position="12"/>
        <end position="33"/>
    </location>
</feature>
<keyword evidence="11" id="KW-1185">Reference proteome</keyword>
<evidence type="ECO:0000256" key="5">
    <source>
        <dbReference type="ARBA" id="ARBA00023002"/>
    </source>
</evidence>
<gene>
    <name evidence="10" type="ORF">BCR38DRAFT_527647</name>
</gene>
<dbReference type="GO" id="GO:0004497">
    <property type="term" value="F:monooxygenase activity"/>
    <property type="evidence" value="ECO:0007669"/>
    <property type="project" value="UniProtKB-KW"/>
</dbReference>
<reference evidence="10 11" key="1">
    <citation type="submission" date="2016-07" db="EMBL/GenBank/DDBJ databases">
        <title>Pervasive Adenine N6-methylation of Active Genes in Fungi.</title>
        <authorList>
            <consortium name="DOE Joint Genome Institute"/>
            <person name="Mondo S.J."/>
            <person name="Dannebaum R.O."/>
            <person name="Kuo R.C."/>
            <person name="Labutti K."/>
            <person name="Haridas S."/>
            <person name="Kuo A."/>
            <person name="Salamov A."/>
            <person name="Ahrendt S.R."/>
            <person name="Lipzen A."/>
            <person name="Sullivan W."/>
            <person name="Andreopoulos W.B."/>
            <person name="Clum A."/>
            <person name="Lindquist E."/>
            <person name="Daum C."/>
            <person name="Ramamoorthy G.K."/>
            <person name="Gryganskyi A."/>
            <person name="Culley D."/>
            <person name="Magnuson J.K."/>
            <person name="James T.Y."/>
            <person name="O'Malley M.A."/>
            <person name="Stajich J.E."/>
            <person name="Spatafora J.W."/>
            <person name="Visel A."/>
            <person name="Grigoriev I.V."/>
        </authorList>
    </citation>
    <scope>NUCLEOTIDE SEQUENCE [LARGE SCALE GENOMIC DNA]</scope>
    <source>
        <strain evidence="10 11">CBS 129021</strain>
    </source>
</reference>